<dbReference type="PANTHER" id="PTHR46796">
    <property type="entry name" value="HTH-TYPE TRANSCRIPTIONAL ACTIVATOR RHAS-RELATED"/>
    <property type="match status" value="1"/>
</dbReference>
<dbReference type="InterPro" id="IPR050204">
    <property type="entry name" value="AraC_XylS_family_regulators"/>
</dbReference>
<evidence type="ECO:0000256" key="1">
    <source>
        <dbReference type="ARBA" id="ARBA00023015"/>
    </source>
</evidence>
<name>A0A8I1D9P8_RHOER</name>
<dbReference type="PROSITE" id="PS01124">
    <property type="entry name" value="HTH_ARAC_FAMILY_2"/>
    <property type="match status" value="1"/>
</dbReference>
<dbReference type="PANTHER" id="PTHR46796:SF6">
    <property type="entry name" value="ARAC SUBFAMILY"/>
    <property type="match status" value="1"/>
</dbReference>
<gene>
    <name evidence="5" type="ORF">I3517_27585</name>
</gene>
<feature type="domain" description="HTH araC/xylS-type" evidence="4">
    <location>
        <begin position="203"/>
        <end position="302"/>
    </location>
</feature>
<evidence type="ECO:0000259" key="4">
    <source>
        <dbReference type="PROSITE" id="PS01124"/>
    </source>
</evidence>
<dbReference type="Gene3D" id="1.10.10.60">
    <property type="entry name" value="Homeodomain-like"/>
    <property type="match status" value="1"/>
</dbReference>
<keyword evidence="1" id="KW-0805">Transcription regulation</keyword>
<dbReference type="InterPro" id="IPR018060">
    <property type="entry name" value="HTH_AraC"/>
</dbReference>
<dbReference type="Pfam" id="PF12833">
    <property type="entry name" value="HTH_18"/>
    <property type="match status" value="1"/>
</dbReference>
<dbReference type="GO" id="GO:0043565">
    <property type="term" value="F:sequence-specific DNA binding"/>
    <property type="evidence" value="ECO:0007669"/>
    <property type="project" value="InterPro"/>
</dbReference>
<dbReference type="Proteomes" id="UP000627573">
    <property type="component" value="Unassembled WGS sequence"/>
</dbReference>
<dbReference type="RefSeq" id="WP_182263395.1">
    <property type="nucleotide sequence ID" value="NZ_JAECSB010000086.1"/>
</dbReference>
<sequence length="302" mass="32722">MRQVIELRGQAGFQAMTPEAGNKTELVVPDEGQFHFRLETCDIGAVAASRIHLSPCLAAPGRVVDSDVVNLSLILRGTQSVRSTKRRRVFRPGQIVSQVGWNRHEGLNETVSESMMLRIDDAVLVERGVHISADSLHFGPDGATTTTHALSALVKATLYGQSLTDEPTPSAVENAVLELIVGLHHESLNYRGSSTELGAGLLARARTSIAASYRDPMLTPSVLAGRLDVTVRRLQRVFEKAGSTAATEIRSLRTTYAVGMLRDRSTTMALPEVAAAAGFTSTGELRRAIRAHYDLTPTQLRE</sequence>
<dbReference type="EMBL" id="JAECSB010000086">
    <property type="protein sequence ID" value="MBH5146371.1"/>
    <property type="molecule type" value="Genomic_DNA"/>
</dbReference>
<evidence type="ECO:0000313" key="6">
    <source>
        <dbReference type="Proteomes" id="UP000627573"/>
    </source>
</evidence>
<keyword evidence="3" id="KW-0804">Transcription</keyword>
<evidence type="ECO:0000256" key="3">
    <source>
        <dbReference type="ARBA" id="ARBA00023163"/>
    </source>
</evidence>
<comment type="caution">
    <text evidence="5">The sequence shown here is derived from an EMBL/GenBank/DDBJ whole genome shotgun (WGS) entry which is preliminary data.</text>
</comment>
<keyword evidence="6" id="KW-1185">Reference proteome</keyword>
<accession>A0A8I1D9P8</accession>
<organism evidence="5 6">
    <name type="scientific">Rhodococcus erythropolis</name>
    <name type="common">Arthrobacter picolinophilus</name>
    <dbReference type="NCBI Taxonomy" id="1833"/>
    <lineage>
        <taxon>Bacteria</taxon>
        <taxon>Bacillati</taxon>
        <taxon>Actinomycetota</taxon>
        <taxon>Actinomycetes</taxon>
        <taxon>Mycobacteriales</taxon>
        <taxon>Nocardiaceae</taxon>
        <taxon>Rhodococcus</taxon>
        <taxon>Rhodococcus erythropolis group</taxon>
    </lineage>
</organism>
<evidence type="ECO:0000256" key="2">
    <source>
        <dbReference type="ARBA" id="ARBA00023125"/>
    </source>
</evidence>
<dbReference type="SMART" id="SM00342">
    <property type="entry name" value="HTH_ARAC"/>
    <property type="match status" value="1"/>
</dbReference>
<reference evidence="5 6" key="1">
    <citation type="submission" date="2020-12" db="EMBL/GenBank/DDBJ databases">
        <title>Draft genome sequence of furan degrading bacterial strain FUR100.</title>
        <authorList>
            <person name="Woiski C."/>
        </authorList>
    </citation>
    <scope>NUCLEOTIDE SEQUENCE [LARGE SCALE GENOMIC DNA]</scope>
    <source>
        <strain evidence="5 6">FUR100</strain>
    </source>
</reference>
<proteinExistence type="predicted"/>
<keyword evidence="2" id="KW-0238">DNA-binding</keyword>
<dbReference type="AlphaFoldDB" id="A0A8I1D9P8"/>
<evidence type="ECO:0000313" key="5">
    <source>
        <dbReference type="EMBL" id="MBH5146371.1"/>
    </source>
</evidence>
<dbReference type="GO" id="GO:0003700">
    <property type="term" value="F:DNA-binding transcription factor activity"/>
    <property type="evidence" value="ECO:0007669"/>
    <property type="project" value="InterPro"/>
</dbReference>
<protein>
    <submittedName>
        <fullName evidence="5">AraC family transcriptional regulator</fullName>
    </submittedName>
</protein>